<feature type="compositionally biased region" description="Acidic residues" evidence="3">
    <location>
        <begin position="1639"/>
        <end position="1680"/>
    </location>
</feature>
<accession>A0AAG5CYB1</accession>
<evidence type="ECO:0000259" key="4">
    <source>
        <dbReference type="Pfam" id="PF13934"/>
    </source>
</evidence>
<evidence type="ECO:0000313" key="7">
    <source>
        <dbReference type="Proteomes" id="UP000075880"/>
    </source>
</evidence>
<keyword evidence="2" id="KW-0539">Nucleus</keyword>
<feature type="compositionally biased region" description="Polar residues" evidence="3">
    <location>
        <begin position="1084"/>
        <end position="1095"/>
    </location>
</feature>
<proteinExistence type="predicted"/>
<dbReference type="PANTHER" id="PTHR21583:SF8">
    <property type="entry name" value="PROTEIN ELYS"/>
    <property type="match status" value="1"/>
</dbReference>
<feature type="compositionally biased region" description="Basic and acidic residues" evidence="3">
    <location>
        <begin position="2050"/>
        <end position="2062"/>
    </location>
</feature>
<comment type="subcellular location">
    <subcellularLocation>
        <location evidence="1">Nucleus</location>
    </subcellularLocation>
</comment>
<feature type="compositionally biased region" description="Acidic residues" evidence="3">
    <location>
        <begin position="1484"/>
        <end position="1531"/>
    </location>
</feature>
<feature type="compositionally biased region" description="Acidic residues" evidence="3">
    <location>
        <begin position="1871"/>
        <end position="1882"/>
    </location>
</feature>
<dbReference type="InterPro" id="IPR052620">
    <property type="entry name" value="ELYS/MEL-28_NucAsmblyFactor"/>
</dbReference>
<feature type="compositionally biased region" description="Low complexity" evidence="3">
    <location>
        <begin position="2290"/>
        <end position="2311"/>
    </location>
</feature>
<dbReference type="Proteomes" id="UP000075880">
    <property type="component" value="Unassembled WGS sequence"/>
</dbReference>
<sequence length="2401" mass="264879">MSSEICLELVDSLVYTGELSTIAKTSETDEGKSGILERNGLVWYASGSLLEVFNINSDFKVIHWNFNDCTRRARKSKTCTVECVEELVAFQRPLLAVGLRLGPEQTQIMVLSPQGVYEVGNINIQEDVSILRFIDPSSCSLGVLRQYCGCLAVGTIDGKVIMVDLCLNLVENGSFGSKIAMNDETKKHCHIEFNGGDSKQTIRNHEKIRERGLYFGLQFSHDVDASVESILDVPPLKACCVGYADGTILIVDLVDQSLMHRILPPAEDCAVIAMNFVEPSDDPMACLYLWAFYAHDDGAFALLHMIMCEEKFLQDDVCVYEQFQSCSTRLSLPSYDPGSVPLQVQSVTKQIGEDELITLSVLSWLGSDRTTTVLVFDLNQWYKAEMPYECDWQDELTHMVVFKLNEPSFYAQLDERSLKPFHSIQRPEEHFYPNSLEFEITNFNGFHRTRYRWIGLQKKLLRYLDLDGANSVIEPSSLYQLLNRAALMPLFYDQLPCEDDSTKMQREFILSLGLEYNCHAFLQSCVCLWADGSHLGADPERGVSLSTLTDWIWNRSAALKELSNRTLAPLLDSAGPRVDAHTNRNLSRCTEQMKQLARLYATILSDCKKVIPKEVLKKLTKECASIAVAAQYQDILLWLLSVGLLPEVSEPSQAAESGEESNEKSLPTEALRVPYPYTRLDEFYRNQRATLHEEEEDANPSSEAARSCKLLFIDNLIEREFDPASIRKVWFDESDIANDGALLYPPESLQKALRVLLIPEAAMQQKLVLLSYLFMDIVAVLGRERYREIFEDLENFPQMYNMNAAVVQRVKAFWHLDHGHVETAVEEFLSPVSVMVDYPKWHRELAVTVLLRLNSPRHALLVLQNQGCHVPPQLELTTLVRNNRIDDAYRLQRRQPQPDGMLWFAETVLKEGKAKALLEIGFTEEEKFLLRSYLRECPRSVCDSLLFGHLLLNGEFVEAIQHVDRLTTRKRNDGTEAYRDILSLYHKALDPTSQRLAYLTYAEPKELEPRLTIPTSPGGQPTAETLSARLIRNRADFRVRILHQSIVATKEAAEATGLLHERPFLDKPDLGVFQRRPMVRSSNVSYPILVSNPSKGNKRRRHESDLSYDEASTDRRRAQHFDEDDAYLNPSKRRNLGTDGRRYANLDTPVPVIPQIRPMMPKFNFTAATASTTFSAGGSDRSGESHLAKSVSHSPSIFLQTPPLFKKDRKDAESPASEAADSYTPPGILKPTQSGLTFAAPDGEEKVLRFVLPPEAEGATVDGASCLQETATDVETTSINTPQPEERASRRDLDLSGISNEDFYSPEVTMDDNSLQQLLCSGGPSRRRPLHRSSLSGTPTGSNIAIIIEDHVDDECPNVADEPVDYEPMEVDDGVEVAEDVVLGMATNEEQQTNAPGAQIDGEEIILLEDSVHGVDELNVKETIDASTVEVEPSLQQQQHEQQQQQHHHQQHEQWNEEDNCVVVEDDEDDDDDAGEGIEGIIPEGDDDDYEVVLDDDEEEQEDELSVEEDPGAYDDEEDNGSYDEDGEDLLNGELDNSGADESDGSGESSSVMEVIDVDDEMFSSSSVSSSSSSSSSGNGGAEQQQQQQHATMATPAEVVADEPPRQQVEPGEASAVGAQQMHYDEFYSESVPRALFNAEDEDVVEDDEEEEHEEEEGQEVQEQGDDDEHGVGQEEDGQQGEESHYIQVPTTSSSTHRTEAQKIAATSAESSEVEDLSVCQQQDTAPEIADSSVASVGATGAVRDLSVAGEQWEDGVASTSGNEEVVRVTPSATAGTSTATTAVAVSVPVSTAAQPAQQPFARPKNAHELEVPAMNLSVKPDEAHGSSRKNSKGEENGLTEEARALNLSAGQQELAAQMANAGNNNKENANDDDDEEEDDGDDGGKEKDDMVDDNDEPQCSDEAKTDDKTAAPNDEGEDARENEPQSSDEAQAEEPSANSVAEDKVEDRPVSTGEDGRIVVEAVNEEEKMDITLQVSDEEGESEMQTPPSAGPSATLGTLERNEPEENLDPSGVSTEHGDNGRGDENAQEATTVKEEDEGKLEQNPPVNKTKEALLREHEEEASTSSPRANVRTRLMIAMEKSSTTTTVTPSLGTPTRRRSVRATSVAPETSNTPLTPSLSRSRRYTSMDNVSGATPDMALSLTPRRSTRRASSLAKELFASSTPQKRARLHSHSSVESVDRAGGSIPNSPTDAAAAMEPPEPSEKSFASSTASSTRRSTRGRKPKEFAAGAESQQTGTATGPLLSDYSSNRRLTRHQLAVMEKSMEIMASSSGQGRALRASRLDVSVDAGGESEAESVASNVSNQSSLRSTRSRTTRTTATRRTPVETRSNRGGSVREGSISGGQQQPAEPSEMDSDSDHSLLHASQRTTHGLEPIAEEADETQPGTTKKRRGRPPKSHK</sequence>
<evidence type="ECO:0000256" key="2">
    <source>
        <dbReference type="ARBA" id="ARBA00023242"/>
    </source>
</evidence>
<feature type="region of interest" description="Disordered" evidence="3">
    <location>
        <begin position="1322"/>
        <end position="1341"/>
    </location>
</feature>
<dbReference type="InterPro" id="IPR032040">
    <property type="entry name" value="ELYS-bb"/>
</dbReference>
<protein>
    <recommendedName>
        <fullName evidence="8">ELYS-like domain-containing protein</fullName>
    </recommendedName>
</protein>
<feature type="compositionally biased region" description="Low complexity" evidence="3">
    <location>
        <begin position="2083"/>
        <end position="2096"/>
    </location>
</feature>
<dbReference type="InterPro" id="IPR025151">
    <property type="entry name" value="ELYS_dom"/>
</dbReference>
<feature type="compositionally biased region" description="Low complexity" evidence="3">
    <location>
        <begin position="1436"/>
        <end position="1445"/>
    </location>
</feature>
<feature type="region of interest" description="Disordered" evidence="3">
    <location>
        <begin position="2287"/>
        <end position="2401"/>
    </location>
</feature>
<feature type="compositionally biased region" description="Polar residues" evidence="3">
    <location>
        <begin position="1272"/>
        <end position="1283"/>
    </location>
</feature>
<dbReference type="Pfam" id="PF16687">
    <property type="entry name" value="ELYS-bb"/>
    <property type="match status" value="1"/>
</dbReference>
<evidence type="ECO:0000259" key="5">
    <source>
        <dbReference type="Pfam" id="PF16687"/>
    </source>
</evidence>
<organism evidence="6 7">
    <name type="scientific">Anopheles atroparvus</name>
    <name type="common">European mosquito</name>
    <dbReference type="NCBI Taxonomy" id="41427"/>
    <lineage>
        <taxon>Eukaryota</taxon>
        <taxon>Metazoa</taxon>
        <taxon>Ecdysozoa</taxon>
        <taxon>Arthropoda</taxon>
        <taxon>Hexapoda</taxon>
        <taxon>Insecta</taxon>
        <taxon>Pterygota</taxon>
        <taxon>Neoptera</taxon>
        <taxon>Endopterygota</taxon>
        <taxon>Diptera</taxon>
        <taxon>Nematocera</taxon>
        <taxon>Culicoidea</taxon>
        <taxon>Culicidae</taxon>
        <taxon>Anophelinae</taxon>
        <taxon>Anopheles</taxon>
    </lineage>
</organism>
<dbReference type="EnsemblMetazoa" id="ENSAATROPT004019">
    <property type="protein sequence ID" value="ENSAATROPP003857"/>
    <property type="gene ID" value="ENSAATROPG003181"/>
</dbReference>
<feature type="compositionally biased region" description="Low complexity" evidence="3">
    <location>
        <begin position="1564"/>
        <end position="1577"/>
    </location>
</feature>
<feature type="compositionally biased region" description="Polar residues" evidence="3">
    <location>
        <begin position="2108"/>
        <end position="2134"/>
    </location>
</feature>
<evidence type="ECO:0000256" key="1">
    <source>
        <dbReference type="ARBA" id="ARBA00004123"/>
    </source>
</evidence>
<feature type="compositionally biased region" description="Acidic residues" evidence="3">
    <location>
        <begin position="1456"/>
        <end position="1476"/>
    </location>
</feature>
<feature type="region of interest" description="Disordered" evidence="3">
    <location>
        <begin position="1084"/>
        <end position="1142"/>
    </location>
</feature>
<feature type="region of interest" description="Disordered" evidence="3">
    <location>
        <begin position="1793"/>
        <end position="2251"/>
    </location>
</feature>
<feature type="domain" description="ELYS beta-propeller" evidence="5">
    <location>
        <begin position="37"/>
        <end position="346"/>
    </location>
</feature>
<feature type="compositionally biased region" description="Basic and acidic residues" evidence="3">
    <location>
        <begin position="1820"/>
        <end position="1844"/>
    </location>
</feature>
<feature type="compositionally biased region" description="Basic and acidic residues" evidence="3">
    <location>
        <begin position="2017"/>
        <end position="2026"/>
    </location>
</feature>
<evidence type="ECO:0000256" key="3">
    <source>
        <dbReference type="SAM" id="MobiDB-lite"/>
    </source>
</evidence>
<reference evidence="6" key="1">
    <citation type="submission" date="2024-04" db="UniProtKB">
        <authorList>
            <consortium name="EnsemblMetazoa"/>
        </authorList>
    </citation>
    <scope>IDENTIFICATION</scope>
    <source>
        <strain evidence="6">EBRO</strain>
    </source>
</reference>
<feature type="compositionally biased region" description="Basic residues" evidence="3">
    <location>
        <begin position="2389"/>
        <end position="2401"/>
    </location>
</feature>
<dbReference type="Pfam" id="PF13934">
    <property type="entry name" value="ELYS"/>
    <property type="match status" value="1"/>
</dbReference>
<feature type="domain" description="ELYS-like" evidence="4">
    <location>
        <begin position="711"/>
        <end position="937"/>
    </location>
</feature>
<feature type="compositionally biased region" description="Acidic residues" evidence="3">
    <location>
        <begin position="1890"/>
        <end position="1900"/>
    </location>
</feature>
<evidence type="ECO:0000313" key="6">
    <source>
        <dbReference type="EnsemblMetazoa" id="ENSAATROPP003857"/>
    </source>
</evidence>
<feature type="region of interest" description="Disordered" evidence="3">
    <location>
        <begin position="1272"/>
        <end position="1292"/>
    </location>
</feature>
<name>A0AAG5CYB1_ANOAO</name>
<dbReference type="PANTHER" id="PTHR21583">
    <property type="entry name" value="ELYS PROTEIN"/>
    <property type="match status" value="1"/>
</dbReference>
<feature type="region of interest" description="Disordered" evidence="3">
    <location>
        <begin position="1429"/>
        <end position="1725"/>
    </location>
</feature>
<feature type="compositionally biased region" description="Basic and acidic residues" evidence="3">
    <location>
        <begin position="1112"/>
        <end position="1121"/>
    </location>
</feature>
<keyword evidence="7" id="KW-1185">Reference proteome</keyword>
<dbReference type="GO" id="GO:0005634">
    <property type="term" value="C:nucleus"/>
    <property type="evidence" value="ECO:0007669"/>
    <property type="project" value="UniProtKB-SubCell"/>
</dbReference>
<feature type="compositionally biased region" description="Basic and acidic residues" evidence="3">
    <location>
        <begin position="1942"/>
        <end position="1959"/>
    </location>
</feature>
<feature type="region of interest" description="Disordered" evidence="3">
    <location>
        <begin position="1174"/>
        <end position="1238"/>
    </location>
</feature>
<feature type="compositionally biased region" description="Low complexity" evidence="3">
    <location>
        <begin position="1793"/>
        <end position="1804"/>
    </location>
</feature>
<evidence type="ECO:0008006" key="8">
    <source>
        <dbReference type="Google" id="ProtNLM"/>
    </source>
</evidence>